<proteinExistence type="predicted"/>
<accession>A0A6G4VK58</accession>
<dbReference type="Proteomes" id="UP000472335">
    <property type="component" value="Unassembled WGS sequence"/>
</dbReference>
<feature type="region of interest" description="Disordered" evidence="1">
    <location>
        <begin position="162"/>
        <end position="185"/>
    </location>
</feature>
<gene>
    <name evidence="2" type="ORF">G5C60_44945</name>
</gene>
<keyword evidence="3" id="KW-1185">Reference proteome</keyword>
<dbReference type="RefSeq" id="WP_165269050.1">
    <property type="nucleotide sequence ID" value="NZ_JAAKZY010000270.1"/>
</dbReference>
<reference evidence="2 3" key="1">
    <citation type="submission" date="2020-02" db="EMBL/GenBank/DDBJ databases">
        <title>Whole-genome analyses of novel actinobacteria.</title>
        <authorList>
            <person name="Sahin N."/>
            <person name="Gencbay T."/>
        </authorList>
    </citation>
    <scope>NUCLEOTIDE SEQUENCE [LARGE SCALE GENOMIC DNA]</scope>
    <source>
        <strain evidence="2 3">HC44</strain>
    </source>
</reference>
<feature type="compositionally biased region" description="Basic and acidic residues" evidence="1">
    <location>
        <begin position="55"/>
        <end position="65"/>
    </location>
</feature>
<feature type="region of interest" description="Disordered" evidence="1">
    <location>
        <begin position="53"/>
        <end position="86"/>
    </location>
</feature>
<evidence type="ECO:0000256" key="1">
    <source>
        <dbReference type="SAM" id="MobiDB-lite"/>
    </source>
</evidence>
<organism evidence="2 3">
    <name type="scientific">Streptomyces scabichelini</name>
    <dbReference type="NCBI Taxonomy" id="2711217"/>
    <lineage>
        <taxon>Bacteria</taxon>
        <taxon>Bacillati</taxon>
        <taxon>Actinomycetota</taxon>
        <taxon>Actinomycetes</taxon>
        <taxon>Kitasatosporales</taxon>
        <taxon>Streptomycetaceae</taxon>
        <taxon>Streptomyces</taxon>
    </lineage>
</organism>
<evidence type="ECO:0008006" key="4">
    <source>
        <dbReference type="Google" id="ProtNLM"/>
    </source>
</evidence>
<evidence type="ECO:0000313" key="2">
    <source>
        <dbReference type="EMBL" id="NGO14558.1"/>
    </source>
</evidence>
<sequence length="185" mass="19635">MNTTDVRHVPRRQDPALVPDRGVLTPRRARRILAAFALAATATLLVAGCSDSSAAEDRDKGKRESAASAQPAGPRTSPEPSAEPATLEELAKAVGCTKPKEAGKTLDYRQGVCEADGADYVLLTFDTARGQRDWLDVSQLYGGVYLVGNRWALSASPRSAMESARDRLGGTIEDSKAYDASPSAS</sequence>
<feature type="compositionally biased region" description="Basic and acidic residues" evidence="1">
    <location>
        <begin position="163"/>
        <end position="177"/>
    </location>
</feature>
<dbReference type="EMBL" id="JAAKZY010000270">
    <property type="protein sequence ID" value="NGO14558.1"/>
    <property type="molecule type" value="Genomic_DNA"/>
</dbReference>
<dbReference type="AlphaFoldDB" id="A0A6G4VK58"/>
<comment type="caution">
    <text evidence="2">The sequence shown here is derived from an EMBL/GenBank/DDBJ whole genome shotgun (WGS) entry which is preliminary data.</text>
</comment>
<feature type="compositionally biased region" description="Basic and acidic residues" evidence="1">
    <location>
        <begin position="1"/>
        <end position="14"/>
    </location>
</feature>
<feature type="region of interest" description="Disordered" evidence="1">
    <location>
        <begin position="1"/>
        <end position="22"/>
    </location>
</feature>
<name>A0A6G4VK58_9ACTN</name>
<protein>
    <recommendedName>
        <fullName evidence="4">Lipoprotein</fullName>
    </recommendedName>
</protein>
<evidence type="ECO:0000313" key="3">
    <source>
        <dbReference type="Proteomes" id="UP000472335"/>
    </source>
</evidence>